<accession>A0ABD5KTD4</accession>
<name>A0ABD5KTD4_PRIAR</name>
<dbReference type="SUPFAM" id="SSF53795">
    <property type="entry name" value="PEP carboxykinase-like"/>
    <property type="match status" value="1"/>
</dbReference>
<dbReference type="RefSeq" id="WP_247807164.1">
    <property type="nucleotide sequence ID" value="NZ_CP025621.1"/>
</dbReference>
<evidence type="ECO:0000313" key="1">
    <source>
        <dbReference type="EMBL" id="MEN3153360.1"/>
    </source>
</evidence>
<reference evidence="1 2" key="1">
    <citation type="submission" date="2024-05" db="EMBL/GenBank/DDBJ databases">
        <title>The mechanism of isolation and screening of efficient mineral weathering bacteria priestia aryabhattai c4-10 with weathered biotite.</title>
        <authorList>
            <person name="Yang S."/>
        </authorList>
    </citation>
    <scope>NUCLEOTIDE SEQUENCE [LARGE SCALE GENOMIC DNA]</scope>
    <source>
        <strain evidence="1 2">C4-10</strain>
    </source>
</reference>
<evidence type="ECO:0000313" key="2">
    <source>
        <dbReference type="Proteomes" id="UP001418804"/>
    </source>
</evidence>
<dbReference type="AlphaFoldDB" id="A0ABD5KTD4"/>
<comment type="caution">
    <text evidence="1">The sequence shown here is derived from an EMBL/GenBank/DDBJ whole genome shotgun (WGS) entry which is preliminary data.</text>
</comment>
<protein>
    <submittedName>
        <fullName evidence="1">Aldolase</fullName>
    </submittedName>
</protein>
<organism evidence="1 2">
    <name type="scientific">Priestia aryabhattai</name>
    <name type="common">Bacillus aryabhattai</name>
    <dbReference type="NCBI Taxonomy" id="412384"/>
    <lineage>
        <taxon>Bacteria</taxon>
        <taxon>Bacillati</taxon>
        <taxon>Bacillota</taxon>
        <taxon>Bacilli</taxon>
        <taxon>Bacillales</taxon>
        <taxon>Bacillaceae</taxon>
        <taxon>Priestia</taxon>
    </lineage>
</organism>
<proteinExistence type="predicted"/>
<dbReference type="Proteomes" id="UP001418804">
    <property type="component" value="Unassembled WGS sequence"/>
</dbReference>
<reference evidence="1 2" key="2">
    <citation type="submission" date="2024-05" db="EMBL/GenBank/DDBJ databases">
        <authorList>
            <person name="Zheng X."/>
        </authorList>
    </citation>
    <scope>NUCLEOTIDE SEQUENCE [LARGE SCALE GENOMIC DNA]</scope>
    <source>
        <strain evidence="1 2">C4-10</strain>
    </source>
</reference>
<dbReference type="EMBL" id="JBDIVD010000001">
    <property type="protein sequence ID" value="MEN3153360.1"/>
    <property type="molecule type" value="Genomic_DNA"/>
</dbReference>
<dbReference type="InterPro" id="IPR027417">
    <property type="entry name" value="P-loop_NTPase"/>
</dbReference>
<sequence>MIDTVKRTAYKAFGLTVSSELSLPELLQAGVDEGEVDVVIKEADLFGLWSERSVPDDDFVIQENSVMFHIPETAFFLVENGNEILFSPMEGAHEDELRLYILGTCMGTVLLQRNILPLHGSAIAIDNKVYAIVGESGAGKSTLASAFLKRGYQLLSDDVIAITVTDENVPVVIPAYPQQKLWMESLNEFKMESSNYRPIIDRETKFAIPVQSQFANQPLPLAGVFELVKTDGDEIELHCIQKLERFYTLYTHTYRNFFVQKAGLMEWHFSTLAKIINKIELYQLRRPTSRFTAHDLPDLILATLNKGRGIR</sequence>
<gene>
    <name evidence="1" type="ORF">ABDD91_10970</name>
</gene>
<dbReference type="Gene3D" id="3.40.50.300">
    <property type="entry name" value="P-loop containing nucleotide triphosphate hydrolases"/>
    <property type="match status" value="1"/>
</dbReference>